<dbReference type="OrthoDB" id="3292744at2"/>
<keyword evidence="2" id="KW-0670">Pyruvate</keyword>
<organism evidence="2 3">
    <name type="scientific">Mycolicibacterium mucogenicum</name>
    <name type="common">Mycobacterium mucogenicum</name>
    <dbReference type="NCBI Taxonomy" id="56689"/>
    <lineage>
        <taxon>Bacteria</taxon>
        <taxon>Bacillati</taxon>
        <taxon>Actinomycetota</taxon>
        <taxon>Actinomycetes</taxon>
        <taxon>Mycobacteriales</taxon>
        <taxon>Mycobacteriaceae</taxon>
        <taxon>Mycolicibacterium</taxon>
    </lineage>
</organism>
<accession>A0A1A0M860</accession>
<dbReference type="GO" id="GO:0016853">
    <property type="term" value="F:isomerase activity"/>
    <property type="evidence" value="ECO:0007669"/>
    <property type="project" value="UniProtKB-KW"/>
</dbReference>
<dbReference type="Gene3D" id="1.20.120.450">
    <property type="entry name" value="dinb family like domain"/>
    <property type="match status" value="1"/>
</dbReference>
<evidence type="ECO:0000313" key="3">
    <source>
        <dbReference type="Proteomes" id="UP000093962"/>
    </source>
</evidence>
<name>A0A1A0M860_MYCMU</name>
<evidence type="ECO:0000313" key="2">
    <source>
        <dbReference type="EMBL" id="OBA81033.1"/>
    </source>
</evidence>
<comment type="caution">
    <text evidence="2">The sequence shown here is derived from an EMBL/GenBank/DDBJ whole genome shotgun (WGS) entry which is preliminary data.</text>
</comment>
<evidence type="ECO:0000259" key="1">
    <source>
        <dbReference type="Pfam" id="PF11716"/>
    </source>
</evidence>
<dbReference type="Pfam" id="PF11716">
    <property type="entry name" value="MDMPI_N"/>
    <property type="match status" value="1"/>
</dbReference>
<dbReference type="RefSeq" id="WP_064860331.1">
    <property type="nucleotide sequence ID" value="NZ_LZSF01000239.1"/>
</dbReference>
<gene>
    <name evidence="2" type="ORF">A5642_28690</name>
</gene>
<dbReference type="InterPro" id="IPR034660">
    <property type="entry name" value="DinB/YfiT-like"/>
</dbReference>
<reference evidence="2 3" key="1">
    <citation type="submission" date="2016-06" db="EMBL/GenBank/DDBJ databases">
        <authorList>
            <person name="Kjaerup R.B."/>
            <person name="Dalgaard T.S."/>
            <person name="Juul-Madsen H.R."/>
        </authorList>
    </citation>
    <scope>NUCLEOTIDE SEQUENCE [LARGE SCALE GENOMIC DNA]</scope>
    <source>
        <strain evidence="2 3">1199456.5</strain>
    </source>
</reference>
<dbReference type="GO" id="GO:0046872">
    <property type="term" value="F:metal ion binding"/>
    <property type="evidence" value="ECO:0007669"/>
    <property type="project" value="InterPro"/>
</dbReference>
<dbReference type="AlphaFoldDB" id="A0A1A0M860"/>
<dbReference type="EMBL" id="LZSF01000239">
    <property type="protein sequence ID" value="OBA81033.1"/>
    <property type="molecule type" value="Genomic_DNA"/>
</dbReference>
<sequence length="206" mass="21291">MASDAPRDHSVFVSAATAFADLVALIPATAWDGPGLGDWDLRALVGHTSRSLITVSSYLRTPADREDVTGPAHYYALMRGYAAGSPDIVERGREAGRNLGTDPAATVAQLLRQVLTDLDGAGDPLIAVIGGLGIRLSNYLPTRVFELTVHSLDIARAAGIDLTLPEEALRDATVLAAQIAALTGQAAAVLPALTGRGGLPAGFSVV</sequence>
<protein>
    <submittedName>
        <fullName evidence="2">Mycothiol maleylpyruvate isomerase</fullName>
    </submittedName>
</protein>
<keyword evidence="2" id="KW-0413">Isomerase</keyword>
<feature type="domain" description="Mycothiol-dependent maleylpyruvate isomerase metal-binding" evidence="1">
    <location>
        <begin position="15"/>
        <end position="155"/>
    </location>
</feature>
<dbReference type="Proteomes" id="UP000093962">
    <property type="component" value="Unassembled WGS sequence"/>
</dbReference>
<dbReference type="SUPFAM" id="SSF109854">
    <property type="entry name" value="DinB/YfiT-like putative metalloenzymes"/>
    <property type="match status" value="1"/>
</dbReference>
<proteinExistence type="predicted"/>
<dbReference type="InterPro" id="IPR024344">
    <property type="entry name" value="MDMPI_metal-binding"/>
</dbReference>